<proteinExistence type="predicted"/>
<sequence length="160" mass="17720">MQIHSSKTDKNKEIIRKEYVCYKEGVRKISAANIRRQGLTREGCGAKLSVMNNRSGEGLAVSQFVEGHNHLLTTPKKSLCSCTFKVDLFTMVTNSELNSKVDALSKELQATQEGVATLKSAVEEINTSLSKLTSFVMGKNPEGFAQEFDRGRSDCKKILE</sequence>
<dbReference type="Proteomes" id="UP000626092">
    <property type="component" value="Unassembled WGS sequence"/>
</dbReference>
<feature type="domain" description="FAR1" evidence="1">
    <location>
        <begin position="5"/>
        <end position="73"/>
    </location>
</feature>
<dbReference type="AlphaFoldDB" id="A0A834LL87"/>
<evidence type="ECO:0000259" key="1">
    <source>
        <dbReference type="Pfam" id="PF03101"/>
    </source>
</evidence>
<name>A0A834LL87_RHOSS</name>
<protein>
    <recommendedName>
        <fullName evidence="1">FAR1 domain-containing protein</fullName>
    </recommendedName>
</protein>
<dbReference type="OrthoDB" id="10599687at2759"/>
<dbReference type="PANTHER" id="PTHR46328:SF38">
    <property type="entry name" value="FAR1 DNA-BINDING DOMAIN PROTEIN"/>
    <property type="match status" value="1"/>
</dbReference>
<evidence type="ECO:0000313" key="2">
    <source>
        <dbReference type="EMBL" id="KAF7143692.1"/>
    </source>
</evidence>
<accession>A0A834LL87</accession>
<comment type="caution">
    <text evidence="2">The sequence shown here is derived from an EMBL/GenBank/DDBJ whole genome shotgun (WGS) entry which is preliminary data.</text>
</comment>
<gene>
    <name evidence="2" type="ORF">RHSIM_Rhsim05G0101200</name>
</gene>
<dbReference type="PANTHER" id="PTHR46328">
    <property type="entry name" value="FAR-RED IMPAIRED RESPONSIVE (FAR1) FAMILY PROTEIN-RELATED"/>
    <property type="match status" value="1"/>
</dbReference>
<dbReference type="InterPro" id="IPR004330">
    <property type="entry name" value="FAR1_DNA_bnd_dom"/>
</dbReference>
<dbReference type="EMBL" id="WJXA01000005">
    <property type="protein sequence ID" value="KAF7143692.1"/>
    <property type="molecule type" value="Genomic_DNA"/>
</dbReference>
<reference evidence="2" key="1">
    <citation type="submission" date="2019-11" db="EMBL/GenBank/DDBJ databases">
        <authorList>
            <person name="Liu Y."/>
            <person name="Hou J."/>
            <person name="Li T.-Q."/>
            <person name="Guan C.-H."/>
            <person name="Wu X."/>
            <person name="Wu H.-Z."/>
            <person name="Ling F."/>
            <person name="Zhang R."/>
            <person name="Shi X.-G."/>
            <person name="Ren J.-P."/>
            <person name="Chen E.-F."/>
            <person name="Sun J.-M."/>
        </authorList>
    </citation>
    <scope>NUCLEOTIDE SEQUENCE</scope>
    <source>
        <strain evidence="2">Adult_tree_wgs_1</strain>
        <tissue evidence="2">Leaves</tissue>
    </source>
</reference>
<organism evidence="2 3">
    <name type="scientific">Rhododendron simsii</name>
    <name type="common">Sims's rhododendron</name>
    <dbReference type="NCBI Taxonomy" id="118357"/>
    <lineage>
        <taxon>Eukaryota</taxon>
        <taxon>Viridiplantae</taxon>
        <taxon>Streptophyta</taxon>
        <taxon>Embryophyta</taxon>
        <taxon>Tracheophyta</taxon>
        <taxon>Spermatophyta</taxon>
        <taxon>Magnoliopsida</taxon>
        <taxon>eudicotyledons</taxon>
        <taxon>Gunneridae</taxon>
        <taxon>Pentapetalae</taxon>
        <taxon>asterids</taxon>
        <taxon>Ericales</taxon>
        <taxon>Ericaceae</taxon>
        <taxon>Ericoideae</taxon>
        <taxon>Rhodoreae</taxon>
        <taxon>Rhododendron</taxon>
    </lineage>
</organism>
<dbReference type="Pfam" id="PF03101">
    <property type="entry name" value="FAR1"/>
    <property type="match status" value="1"/>
</dbReference>
<keyword evidence="3" id="KW-1185">Reference proteome</keyword>
<evidence type="ECO:0000313" key="3">
    <source>
        <dbReference type="Proteomes" id="UP000626092"/>
    </source>
</evidence>